<dbReference type="CDD" id="cd00775">
    <property type="entry name" value="LysRS_core"/>
    <property type="match status" value="1"/>
</dbReference>
<evidence type="ECO:0000256" key="10">
    <source>
        <dbReference type="ARBA" id="ARBA00023146"/>
    </source>
</evidence>
<keyword evidence="4" id="KW-0963">Cytoplasm</keyword>
<reference evidence="14" key="1">
    <citation type="submission" date="2018-05" db="EMBL/GenBank/DDBJ databases">
        <authorList>
            <person name="Lanie J.A."/>
            <person name="Ng W.-L."/>
            <person name="Kazmierczak K.M."/>
            <person name="Andrzejewski T.M."/>
            <person name="Davidsen T.M."/>
            <person name="Wayne K.J."/>
            <person name="Tettelin H."/>
            <person name="Glass J.I."/>
            <person name="Rusch D."/>
            <person name="Podicherti R."/>
            <person name="Tsui H.-C.T."/>
            <person name="Winkler M.E."/>
        </authorList>
    </citation>
    <scope>NUCLEOTIDE SEQUENCE</scope>
</reference>
<dbReference type="InterPro" id="IPR045864">
    <property type="entry name" value="aa-tRNA-synth_II/BPL/LPL"/>
</dbReference>
<protein>
    <recommendedName>
        <fullName evidence="3">lysine--tRNA ligase</fullName>
        <ecNumber evidence="3">6.1.1.6</ecNumber>
    </recommendedName>
    <alternativeName>
        <fullName evidence="11">Lysyl-tRNA synthetase</fullName>
    </alternativeName>
</protein>
<dbReference type="InterPro" id="IPR012340">
    <property type="entry name" value="NA-bd_OB-fold"/>
</dbReference>
<dbReference type="PROSITE" id="PS50862">
    <property type="entry name" value="AA_TRNA_LIGASE_II"/>
    <property type="match status" value="1"/>
</dbReference>
<dbReference type="InterPro" id="IPR006195">
    <property type="entry name" value="aa-tRNA-synth_II"/>
</dbReference>
<dbReference type="EC" id="6.1.1.6" evidence="3"/>
<dbReference type="SUPFAM" id="SSF50249">
    <property type="entry name" value="Nucleic acid-binding proteins"/>
    <property type="match status" value="1"/>
</dbReference>
<dbReference type="Pfam" id="PF01336">
    <property type="entry name" value="tRNA_anti-codon"/>
    <property type="match status" value="1"/>
</dbReference>
<evidence type="ECO:0000259" key="13">
    <source>
        <dbReference type="PROSITE" id="PS50862"/>
    </source>
</evidence>
<dbReference type="InterPro" id="IPR004365">
    <property type="entry name" value="NA-bd_OB_tRNA"/>
</dbReference>
<proteinExistence type="inferred from homology"/>
<evidence type="ECO:0000313" key="14">
    <source>
        <dbReference type="EMBL" id="SUZ69210.1"/>
    </source>
</evidence>
<feature type="non-terminal residue" evidence="14">
    <location>
        <position position="1"/>
    </location>
</feature>
<evidence type="ECO:0000256" key="6">
    <source>
        <dbReference type="ARBA" id="ARBA00022723"/>
    </source>
</evidence>
<dbReference type="InterPro" id="IPR018149">
    <property type="entry name" value="Lys-tRNA-synth_II_C"/>
</dbReference>
<dbReference type="GO" id="GO:0006430">
    <property type="term" value="P:lysyl-tRNA aminoacylation"/>
    <property type="evidence" value="ECO:0007669"/>
    <property type="project" value="InterPro"/>
</dbReference>
<name>A0A381PQL9_9ZZZZ</name>
<dbReference type="FunFam" id="2.40.50.140:FF:000024">
    <property type="entry name" value="Lysine--tRNA ligase"/>
    <property type="match status" value="1"/>
</dbReference>
<comment type="subcellular location">
    <subcellularLocation>
        <location evidence="1">Cytoplasm</location>
    </subcellularLocation>
</comment>
<dbReference type="AlphaFoldDB" id="A0A381PQL9"/>
<keyword evidence="8" id="KW-0067">ATP-binding</keyword>
<dbReference type="GO" id="GO:0005524">
    <property type="term" value="F:ATP binding"/>
    <property type="evidence" value="ECO:0007669"/>
    <property type="project" value="UniProtKB-KW"/>
</dbReference>
<evidence type="ECO:0000256" key="12">
    <source>
        <dbReference type="ARBA" id="ARBA00048573"/>
    </source>
</evidence>
<dbReference type="InterPro" id="IPR002313">
    <property type="entry name" value="Lys-tRNA-ligase_II"/>
</dbReference>
<dbReference type="CDD" id="cd04322">
    <property type="entry name" value="LysRS_N"/>
    <property type="match status" value="1"/>
</dbReference>
<dbReference type="Gene3D" id="3.30.930.10">
    <property type="entry name" value="Bira Bifunctional Protein, Domain 2"/>
    <property type="match status" value="1"/>
</dbReference>
<dbReference type="FunFam" id="3.30.930.10:FF:000238">
    <property type="entry name" value="Lysine--tRNA ligase"/>
    <property type="match status" value="1"/>
</dbReference>
<dbReference type="GO" id="GO:0004824">
    <property type="term" value="F:lysine-tRNA ligase activity"/>
    <property type="evidence" value="ECO:0007669"/>
    <property type="project" value="UniProtKB-EC"/>
</dbReference>
<dbReference type="GO" id="GO:0000049">
    <property type="term" value="F:tRNA binding"/>
    <property type="evidence" value="ECO:0007669"/>
    <property type="project" value="TreeGrafter"/>
</dbReference>
<evidence type="ECO:0000256" key="11">
    <source>
        <dbReference type="ARBA" id="ARBA00030563"/>
    </source>
</evidence>
<evidence type="ECO:0000256" key="4">
    <source>
        <dbReference type="ARBA" id="ARBA00022490"/>
    </source>
</evidence>
<dbReference type="PANTHER" id="PTHR42918:SF15">
    <property type="entry name" value="LYSINE--TRNA LIGASE, CHLOROPLASTIC_MITOCHONDRIAL"/>
    <property type="match status" value="1"/>
</dbReference>
<keyword evidence="10" id="KW-0030">Aminoacyl-tRNA synthetase</keyword>
<sequence length="501" mass="56375">VRQHRHDKLEAIRERGLEPYAYSYDRTHLAGEAVSLFGEAEQAGALDENGQAELVSVAGRITSYRSHGKSAFAHVEDRSGQVQIYFRKDVLGDELFGALELLDLGDWIGAEGVLFRTRTGEVTVRVQDWTLLAKSLRPLPLGKTETDAETGERSTFSGFSDKEIRYRQRYADLAVNPEVREVFRTRAKIISKLRSFLDGEDFLEVETPALQPLYGGAAARPFLTKHNALDRTLYLRIADELYLKRLIVGGLERVYEISKDFRNEGIDRLHNPEFTMLEFYQALIDYEGLMDLTERMLAEVIQAATGSLEVVYQGQEIDFTGPYERVRMLGSLSDALGADVAVLSADDLRSHAERLKVPDLEGAGWGKLIDKLFGELVQPNLIQPTFVMDHPKELSPLAKPHRNDPDLTERFELFVAGQEIANAFSELNDPIDQRQRFQDQAGLEEAGDDETHPIDEDYVRALEYGMPPTGGLGMGIDRLTMLLTDQPSIRDVILFPTLRDA</sequence>
<dbReference type="PRINTS" id="PR00982">
    <property type="entry name" value="TRNASYNTHLYS"/>
</dbReference>
<keyword evidence="6" id="KW-0479">Metal-binding</keyword>
<gene>
    <name evidence="14" type="ORF">METZ01_LOCUS22064</name>
</gene>
<dbReference type="Pfam" id="PF00152">
    <property type="entry name" value="tRNA-synt_2"/>
    <property type="match status" value="1"/>
</dbReference>
<dbReference type="InterPro" id="IPR044136">
    <property type="entry name" value="Lys-tRNA-ligase_II_N"/>
</dbReference>
<keyword evidence="7" id="KW-0547">Nucleotide-binding</keyword>
<dbReference type="PANTHER" id="PTHR42918">
    <property type="entry name" value="LYSYL-TRNA SYNTHETASE"/>
    <property type="match status" value="1"/>
</dbReference>
<dbReference type="EMBL" id="UINC01001055">
    <property type="protein sequence ID" value="SUZ69210.1"/>
    <property type="molecule type" value="Genomic_DNA"/>
</dbReference>
<keyword evidence="5" id="KW-0436">Ligase</keyword>
<dbReference type="Gene3D" id="2.40.50.140">
    <property type="entry name" value="Nucleic acid-binding proteins"/>
    <property type="match status" value="1"/>
</dbReference>
<evidence type="ECO:0000256" key="1">
    <source>
        <dbReference type="ARBA" id="ARBA00004496"/>
    </source>
</evidence>
<dbReference type="GO" id="GO:0046872">
    <property type="term" value="F:metal ion binding"/>
    <property type="evidence" value="ECO:0007669"/>
    <property type="project" value="UniProtKB-KW"/>
</dbReference>
<dbReference type="SUPFAM" id="SSF55681">
    <property type="entry name" value="Class II aaRS and biotin synthetases"/>
    <property type="match status" value="1"/>
</dbReference>
<dbReference type="InterPro" id="IPR004364">
    <property type="entry name" value="Aa-tRNA-synt_II"/>
</dbReference>
<accession>A0A381PQL9</accession>
<comment type="similarity">
    <text evidence="2">Belongs to the class-II aminoacyl-tRNA synthetase family.</text>
</comment>
<evidence type="ECO:0000256" key="7">
    <source>
        <dbReference type="ARBA" id="ARBA00022741"/>
    </source>
</evidence>
<evidence type="ECO:0000256" key="5">
    <source>
        <dbReference type="ARBA" id="ARBA00022598"/>
    </source>
</evidence>
<dbReference type="NCBIfam" id="TIGR00499">
    <property type="entry name" value="lysS_bact"/>
    <property type="match status" value="1"/>
</dbReference>
<comment type="catalytic activity">
    <reaction evidence="12">
        <text>tRNA(Lys) + L-lysine + ATP = L-lysyl-tRNA(Lys) + AMP + diphosphate</text>
        <dbReference type="Rhea" id="RHEA:20792"/>
        <dbReference type="Rhea" id="RHEA-COMP:9696"/>
        <dbReference type="Rhea" id="RHEA-COMP:9697"/>
        <dbReference type="ChEBI" id="CHEBI:30616"/>
        <dbReference type="ChEBI" id="CHEBI:32551"/>
        <dbReference type="ChEBI" id="CHEBI:33019"/>
        <dbReference type="ChEBI" id="CHEBI:78442"/>
        <dbReference type="ChEBI" id="CHEBI:78529"/>
        <dbReference type="ChEBI" id="CHEBI:456215"/>
        <dbReference type="EC" id="6.1.1.6"/>
    </reaction>
</comment>
<keyword evidence="9" id="KW-0648">Protein biosynthesis</keyword>
<evidence type="ECO:0000256" key="9">
    <source>
        <dbReference type="ARBA" id="ARBA00022917"/>
    </source>
</evidence>
<evidence type="ECO:0000256" key="2">
    <source>
        <dbReference type="ARBA" id="ARBA00008226"/>
    </source>
</evidence>
<dbReference type="GO" id="GO:0005829">
    <property type="term" value="C:cytosol"/>
    <property type="evidence" value="ECO:0007669"/>
    <property type="project" value="TreeGrafter"/>
</dbReference>
<dbReference type="HAMAP" id="MF_00252">
    <property type="entry name" value="Lys_tRNA_synth_class2"/>
    <property type="match status" value="1"/>
</dbReference>
<organism evidence="14">
    <name type="scientific">marine metagenome</name>
    <dbReference type="NCBI Taxonomy" id="408172"/>
    <lineage>
        <taxon>unclassified sequences</taxon>
        <taxon>metagenomes</taxon>
        <taxon>ecological metagenomes</taxon>
    </lineage>
</organism>
<evidence type="ECO:0000256" key="3">
    <source>
        <dbReference type="ARBA" id="ARBA00013166"/>
    </source>
</evidence>
<dbReference type="NCBIfam" id="NF001756">
    <property type="entry name" value="PRK00484.1"/>
    <property type="match status" value="1"/>
</dbReference>
<feature type="domain" description="Aminoacyl-transfer RNA synthetases class-II family profile" evidence="13">
    <location>
        <begin position="183"/>
        <end position="496"/>
    </location>
</feature>
<evidence type="ECO:0000256" key="8">
    <source>
        <dbReference type="ARBA" id="ARBA00022840"/>
    </source>
</evidence>